<evidence type="ECO:0000313" key="2">
    <source>
        <dbReference type="EMBL" id="KKW42001.1"/>
    </source>
</evidence>
<dbReference type="Proteomes" id="UP000033870">
    <property type="component" value="Unassembled WGS sequence"/>
</dbReference>
<keyword evidence="1" id="KW-0472">Membrane</keyword>
<comment type="caution">
    <text evidence="2">The sequence shown here is derived from an EMBL/GenBank/DDBJ whole genome shotgun (WGS) entry which is preliminary data.</text>
</comment>
<evidence type="ECO:0000313" key="3">
    <source>
        <dbReference type="Proteomes" id="UP000033870"/>
    </source>
</evidence>
<accession>A0A0G1YFH7</accession>
<keyword evidence="1" id="KW-0812">Transmembrane</keyword>
<proteinExistence type="predicted"/>
<feature type="transmembrane region" description="Helical" evidence="1">
    <location>
        <begin position="12"/>
        <end position="33"/>
    </location>
</feature>
<dbReference type="AlphaFoldDB" id="A0A0G1YFH7"/>
<sequence length="247" mass="26661">MESIPVKHHPDIRWVAAASAVITALVAGGIIYWNSAIEVRNELAAARAENDETVEGLRAEIGGLRLIVEGMKQELTAKNAGLTAPAGPVTSQALFTSRHGFSLRYPQSWIVVDTASEDYATLAEAQKTLGNHLAFLSFVPQSAPVEGVPAHQAKLELWVYSTPPQKGLDEWIGANHAAKDILSVADLQVGPFAGKMVEAAAEPEGIRVIYFQAQSLWVQANVYPENTERLEEVKAILAAFVPEADNL</sequence>
<name>A0A0G1YFH7_9BACT</name>
<protein>
    <submittedName>
        <fullName evidence="2">Uncharacterized protein</fullName>
    </submittedName>
</protein>
<keyword evidence="1" id="KW-1133">Transmembrane helix</keyword>
<gene>
    <name evidence="2" type="ORF">UY92_C0011G0023</name>
</gene>
<organism evidence="2 3">
    <name type="scientific">Candidatus Magasanikbacteria bacterium GW2011_GWA2_56_11</name>
    <dbReference type="NCBI Taxonomy" id="1619044"/>
    <lineage>
        <taxon>Bacteria</taxon>
        <taxon>Candidatus Magasanikiibacteriota</taxon>
    </lineage>
</organism>
<evidence type="ECO:0000256" key="1">
    <source>
        <dbReference type="SAM" id="Phobius"/>
    </source>
</evidence>
<dbReference type="STRING" id="1619044.UY92_C0011G0023"/>
<dbReference type="EMBL" id="LCRX01000011">
    <property type="protein sequence ID" value="KKW42001.1"/>
    <property type="molecule type" value="Genomic_DNA"/>
</dbReference>
<reference evidence="2 3" key="1">
    <citation type="journal article" date="2015" name="Nature">
        <title>rRNA introns, odd ribosomes, and small enigmatic genomes across a large radiation of phyla.</title>
        <authorList>
            <person name="Brown C.T."/>
            <person name="Hug L.A."/>
            <person name="Thomas B.C."/>
            <person name="Sharon I."/>
            <person name="Castelle C.J."/>
            <person name="Singh A."/>
            <person name="Wilkins M.J."/>
            <person name="Williams K.H."/>
            <person name="Banfield J.F."/>
        </authorList>
    </citation>
    <scope>NUCLEOTIDE SEQUENCE [LARGE SCALE GENOMIC DNA]</scope>
</reference>